<organism evidence="2 3">
    <name type="scientific">Methanolapillus ohkumae</name>
    <dbReference type="NCBI Taxonomy" id="3028298"/>
    <lineage>
        <taxon>Archaea</taxon>
        <taxon>Methanobacteriati</taxon>
        <taxon>Methanobacteriota</taxon>
        <taxon>Stenosarchaea group</taxon>
        <taxon>Methanomicrobia</taxon>
        <taxon>Methanosarcinales</taxon>
        <taxon>Methanosarcinaceae</taxon>
        <taxon>Methanolapillus</taxon>
    </lineage>
</organism>
<dbReference type="PANTHER" id="PTHR13748">
    <property type="entry name" value="COBW-RELATED"/>
    <property type="match status" value="1"/>
</dbReference>
<dbReference type="GeneID" id="89227748"/>
<dbReference type="AlphaFoldDB" id="A0AA96V4S6"/>
<evidence type="ECO:0000259" key="1">
    <source>
        <dbReference type="Pfam" id="PF02492"/>
    </source>
</evidence>
<feature type="domain" description="CobW/HypB/UreG nucleotide-binding" evidence="1">
    <location>
        <begin position="3"/>
        <end position="186"/>
    </location>
</feature>
<dbReference type="Proteomes" id="UP001304970">
    <property type="component" value="Chromosome"/>
</dbReference>
<dbReference type="RefSeq" id="WP_338098098.1">
    <property type="nucleotide sequence ID" value="NZ_CP131061.1"/>
</dbReference>
<evidence type="ECO:0000313" key="2">
    <source>
        <dbReference type="EMBL" id="WNY26577.1"/>
    </source>
</evidence>
<keyword evidence="3" id="KW-1185">Reference proteome</keyword>
<accession>A0AA96V4S6</accession>
<name>A0AA96V4S6_9EURY</name>
<protein>
    <submittedName>
        <fullName evidence="2">Metal chaperone YciC</fullName>
    </submittedName>
</protein>
<proteinExistence type="predicted"/>
<evidence type="ECO:0000313" key="3">
    <source>
        <dbReference type="Proteomes" id="UP001304970"/>
    </source>
</evidence>
<dbReference type="PANTHER" id="PTHR13748:SF62">
    <property type="entry name" value="COBW DOMAIN-CONTAINING PROTEIN"/>
    <property type="match status" value="1"/>
</dbReference>
<gene>
    <name evidence="2" type="primary">yciC</name>
    <name evidence="2" type="ORF">MsAm2_03480</name>
</gene>
<dbReference type="InterPro" id="IPR027417">
    <property type="entry name" value="P-loop_NTPase"/>
</dbReference>
<sequence length="216" mass="23748">MKIIIIGGFLGSGKTTAIQSLGKYFAKAGKKVAVLINEVGEIEMEGDLLNYDVKTQEVTMACVTCNLKAAITTSVAQLIEKAHPEILFIEPKENVSPLVVREELNLAATKACGSGLDEMDGFDFAPLITFVDCARFFKNVKEKKKMAFDQIQVSEVVVLNKTDLIDPATKNMIQESVSQINPKAVILTNTCKNEDGMNRIIEILKNNQQKLKPTQP</sequence>
<reference evidence="2 3" key="1">
    <citation type="submission" date="2023-07" db="EMBL/GenBank/DDBJ databases">
        <title>Closed genome sequence of Methanosarcinaceae archaeon Am2.</title>
        <authorList>
            <person name="Poehlein A."/>
            <person name="Protasov E."/>
            <person name="Platt K."/>
            <person name="Reeh H."/>
            <person name="Daniel R."/>
            <person name="Brune A."/>
        </authorList>
    </citation>
    <scope>NUCLEOTIDE SEQUENCE [LARGE SCALE GENOMIC DNA]</scope>
    <source>
        <strain evidence="2 3">Am2</strain>
    </source>
</reference>
<dbReference type="InterPro" id="IPR003495">
    <property type="entry name" value="CobW/HypB/UreG_nucleotide-bd"/>
</dbReference>
<dbReference type="Pfam" id="PF02492">
    <property type="entry name" value="cobW"/>
    <property type="match status" value="1"/>
</dbReference>
<dbReference type="SUPFAM" id="SSF52540">
    <property type="entry name" value="P-loop containing nucleoside triphosphate hydrolases"/>
    <property type="match status" value="1"/>
</dbReference>
<dbReference type="EMBL" id="CP131061">
    <property type="protein sequence ID" value="WNY26577.1"/>
    <property type="molecule type" value="Genomic_DNA"/>
</dbReference>
<dbReference type="Gene3D" id="3.40.50.300">
    <property type="entry name" value="P-loop containing nucleotide triphosphate hydrolases"/>
    <property type="match status" value="1"/>
</dbReference>
<dbReference type="InterPro" id="IPR051316">
    <property type="entry name" value="Zinc-reg_GTPase_activator"/>
</dbReference>
<dbReference type="GO" id="GO:0005737">
    <property type="term" value="C:cytoplasm"/>
    <property type="evidence" value="ECO:0007669"/>
    <property type="project" value="TreeGrafter"/>
</dbReference>